<reference evidence="9" key="1">
    <citation type="journal article" date="2017" name="Nature">
        <title>The genome of Chenopodium quinoa.</title>
        <authorList>
            <person name="Jarvis D.E."/>
            <person name="Ho Y.S."/>
            <person name="Lightfoot D.J."/>
            <person name="Schmoeckel S.M."/>
            <person name="Li B."/>
            <person name="Borm T.J.A."/>
            <person name="Ohyanagi H."/>
            <person name="Mineta K."/>
            <person name="Michell C.T."/>
            <person name="Saber N."/>
            <person name="Kharbatia N.M."/>
            <person name="Rupper R.R."/>
            <person name="Sharp A.R."/>
            <person name="Dally N."/>
            <person name="Boughton B.A."/>
            <person name="Woo Y.H."/>
            <person name="Gao G."/>
            <person name="Schijlen E.G.W.M."/>
            <person name="Guo X."/>
            <person name="Momin A.A."/>
            <person name="Negrao S."/>
            <person name="Al-Babili S."/>
            <person name="Gehring C."/>
            <person name="Roessner U."/>
            <person name="Jung C."/>
            <person name="Murphy K."/>
            <person name="Arold S.T."/>
            <person name="Gojobori T."/>
            <person name="van der Linden C.G."/>
            <person name="van Loo E.N."/>
            <person name="Jellen E.N."/>
            <person name="Maughan P.J."/>
            <person name="Tester M."/>
        </authorList>
    </citation>
    <scope>NUCLEOTIDE SEQUENCE [LARGE SCALE GENOMIC DNA]</scope>
    <source>
        <strain evidence="9">cv. PI 614886</strain>
    </source>
</reference>
<keyword evidence="10" id="KW-1185">Reference proteome</keyword>
<dbReference type="SUPFAM" id="SSF53474">
    <property type="entry name" value="alpha/beta-Hydrolases"/>
    <property type="match status" value="1"/>
</dbReference>
<sequence>MESDTASFEGSEKVSIFGNNKTTTFEEKEERERSEMGDREPLIDRHRRRISGIGNKSLSRQSSFRQYFEHAAAETYLITGLSFKLLRYLGVGYRWITRLLALLCYAMLLLPGFLQVVYSYYFSNQVHRSIIYGDQPRNRLDLYLPMGPDGKKPVVIFVTGGAWIIGYKAWGSLLGLQLAERDIIVASLDYRNFPQGTISDMIKDVSQGISFVCNNIAAVGGDPDRIYLVGQSAGAHISACALLEQAIRESQGESCSWSVSQIKTYFSLSGGIMEGESSLKKYSPELRVQDKSIAKAVSLLPPFILFHGTEDKSIPSVASENFADTLKNAGGHADLILYEGKTHTDMFVQDPLRGGKDELFEHLVSVIHADDEEALMRDANSSPMRRLVPEILVKLAAEPWKSFTSRLGKPLIVDDGIVYSCSEKFLYAFKSNGSMVSSVHLNYTCNGGIAPVYGGKGKVYIIAENKVLRINTLTAGTSDPAVELFFGNESTGERSDEILGLSASMLTSSVYINIRNEGLFAYSLRGRLRWSALPVINQFGYFQGCKNNVTDCYFKSPPIIDSCESSVYISNNEGELYSISARSPHFKWIQNLSSFDKVFTATPGNNGFLYVTVPAKAIVLGLDAFTGDISWEINIGPLSSAELLPVVDANGWVSIGSLDGFLYSISPTGILKKFSKASPVNSVIQVSPVLDCSGYAVYISQTEVEGKSSRVIDNYTFVSAMKPKNVVFSLLVPATEAFYWSDMYPGEFASNLSRSDLNKFNLNEEIALAFIAAANLKLAFSCSELRPKSISVIQESLRLKKKEYDQTISELEQKAAKEATTSNVLENLSNLVR</sequence>
<dbReference type="SUPFAM" id="SSF50998">
    <property type="entry name" value="Quinoprotein alcohol dehydrogenase-like"/>
    <property type="match status" value="1"/>
</dbReference>
<feature type="compositionally biased region" description="Basic and acidic residues" evidence="6">
    <location>
        <begin position="24"/>
        <end position="41"/>
    </location>
</feature>
<evidence type="ECO:0000256" key="5">
    <source>
        <dbReference type="SAM" id="Coils"/>
    </source>
</evidence>
<proteinExistence type="inferred from homology"/>
<dbReference type="PANTHER" id="PTHR37253:SF1">
    <property type="entry name" value="PROTEIN GAMETE EXPRESSED 3"/>
    <property type="match status" value="1"/>
</dbReference>
<dbReference type="SMART" id="SM00564">
    <property type="entry name" value="PQQ"/>
    <property type="match status" value="3"/>
</dbReference>
<dbReference type="Gramene" id="AUR62014551-RA">
    <property type="protein sequence ID" value="AUR62014551-RA:cds"/>
    <property type="gene ID" value="AUR62014551"/>
</dbReference>
<dbReference type="GO" id="GO:0009793">
    <property type="term" value="P:embryo development ending in seed dormancy"/>
    <property type="evidence" value="ECO:0007669"/>
    <property type="project" value="TreeGrafter"/>
</dbReference>
<protein>
    <recommendedName>
        <fullName evidence="3">protein-S-isoprenylcysteine alpha-carbonyl methylesterase</fullName>
        <ecNumber evidence="3">3.1.1.n2</ecNumber>
    </recommendedName>
</protein>
<keyword evidence="7" id="KW-0472">Membrane</keyword>
<keyword evidence="7" id="KW-0812">Transmembrane</keyword>
<keyword evidence="5" id="KW-0175">Coiled coil</keyword>
<dbReference type="InterPro" id="IPR018391">
    <property type="entry name" value="PQQ_b-propeller_rpt"/>
</dbReference>
<dbReference type="Pfam" id="PF20434">
    <property type="entry name" value="BD-FAE"/>
    <property type="match status" value="1"/>
</dbReference>
<feature type="coiled-coil region" evidence="5">
    <location>
        <begin position="794"/>
        <end position="821"/>
    </location>
</feature>
<dbReference type="Gene3D" id="2.130.10.10">
    <property type="entry name" value="YVTN repeat-like/Quinoprotein amine dehydrogenase"/>
    <property type="match status" value="1"/>
</dbReference>
<evidence type="ECO:0000256" key="7">
    <source>
        <dbReference type="SAM" id="Phobius"/>
    </source>
</evidence>
<dbReference type="PANTHER" id="PTHR37253">
    <property type="entry name" value="PROTEIN GAMETE EXPRESSED 3"/>
    <property type="match status" value="1"/>
</dbReference>
<dbReference type="AlphaFoldDB" id="A0A803LKQ4"/>
<name>A0A803LKQ4_CHEQI</name>
<dbReference type="InterPro" id="IPR049492">
    <property type="entry name" value="BD-FAE-like_dom"/>
</dbReference>
<dbReference type="GO" id="GO:0010183">
    <property type="term" value="P:pollen tube guidance"/>
    <property type="evidence" value="ECO:0007669"/>
    <property type="project" value="TreeGrafter"/>
</dbReference>
<dbReference type="Proteomes" id="UP000596660">
    <property type="component" value="Unplaced"/>
</dbReference>
<comment type="subcellular location">
    <subcellularLocation>
        <location evidence="1">Golgi apparatus membrane</location>
        <topology evidence="1">Multi-pass membrane protein</topology>
    </subcellularLocation>
</comment>
<accession>A0A803LKQ4</accession>
<dbReference type="GO" id="GO:0000139">
    <property type="term" value="C:Golgi membrane"/>
    <property type="evidence" value="ECO:0007669"/>
    <property type="project" value="UniProtKB-SubCell"/>
</dbReference>
<evidence type="ECO:0000256" key="1">
    <source>
        <dbReference type="ARBA" id="ARBA00004653"/>
    </source>
</evidence>
<dbReference type="InterPro" id="IPR015943">
    <property type="entry name" value="WD40/YVTN_repeat-like_dom_sf"/>
</dbReference>
<evidence type="ECO:0000256" key="4">
    <source>
        <dbReference type="ARBA" id="ARBA00049507"/>
    </source>
</evidence>
<evidence type="ECO:0000256" key="2">
    <source>
        <dbReference type="ARBA" id="ARBA00038028"/>
    </source>
</evidence>
<comment type="similarity">
    <text evidence="2">Belongs to the AB hydrolase superfamily. Isoprenylcysteine methylesterase family.</text>
</comment>
<dbReference type="InterPro" id="IPR045301">
    <property type="entry name" value="GEX3-like"/>
</dbReference>
<organism evidence="9 10">
    <name type="scientific">Chenopodium quinoa</name>
    <name type="common">Quinoa</name>
    <dbReference type="NCBI Taxonomy" id="63459"/>
    <lineage>
        <taxon>Eukaryota</taxon>
        <taxon>Viridiplantae</taxon>
        <taxon>Streptophyta</taxon>
        <taxon>Embryophyta</taxon>
        <taxon>Tracheophyta</taxon>
        <taxon>Spermatophyta</taxon>
        <taxon>Magnoliopsida</taxon>
        <taxon>eudicotyledons</taxon>
        <taxon>Gunneridae</taxon>
        <taxon>Pentapetalae</taxon>
        <taxon>Caryophyllales</taxon>
        <taxon>Chenopodiaceae</taxon>
        <taxon>Chenopodioideae</taxon>
        <taxon>Atripliceae</taxon>
        <taxon>Chenopodium</taxon>
    </lineage>
</organism>
<evidence type="ECO:0000256" key="6">
    <source>
        <dbReference type="SAM" id="MobiDB-lite"/>
    </source>
</evidence>
<feature type="domain" description="BD-FAE-like" evidence="8">
    <location>
        <begin position="140"/>
        <end position="247"/>
    </location>
</feature>
<keyword evidence="7" id="KW-1133">Transmembrane helix</keyword>
<evidence type="ECO:0000313" key="10">
    <source>
        <dbReference type="Proteomes" id="UP000596660"/>
    </source>
</evidence>
<feature type="region of interest" description="Disordered" evidence="6">
    <location>
        <begin position="1"/>
        <end position="41"/>
    </location>
</feature>
<dbReference type="InterPro" id="IPR029058">
    <property type="entry name" value="AB_hydrolase_fold"/>
</dbReference>
<evidence type="ECO:0000256" key="3">
    <source>
        <dbReference type="ARBA" id="ARBA00038928"/>
    </source>
</evidence>
<dbReference type="InterPro" id="IPR011047">
    <property type="entry name" value="Quinoprotein_ADH-like_sf"/>
</dbReference>
<dbReference type="EC" id="3.1.1.n2" evidence="3"/>
<evidence type="ECO:0000313" key="9">
    <source>
        <dbReference type="EnsemblPlants" id="AUR62014551-RA:cds"/>
    </source>
</evidence>
<dbReference type="GO" id="GO:0005886">
    <property type="term" value="C:plasma membrane"/>
    <property type="evidence" value="ECO:0007669"/>
    <property type="project" value="TreeGrafter"/>
</dbReference>
<comment type="catalytic activity">
    <reaction evidence="4">
        <text>[protein]-C-terminal S-[(2E,6E)-farnesyl]-L-cysteine methyl ester + H2O = [protein]-C-terminal S-[(2E,6E)-farnesyl]-L-cysteine + methanol + H(+)</text>
        <dbReference type="Rhea" id="RHEA:48520"/>
        <dbReference type="Rhea" id="RHEA-COMP:12125"/>
        <dbReference type="Rhea" id="RHEA-COMP:12126"/>
        <dbReference type="ChEBI" id="CHEBI:15377"/>
        <dbReference type="ChEBI" id="CHEBI:15378"/>
        <dbReference type="ChEBI" id="CHEBI:17790"/>
        <dbReference type="ChEBI" id="CHEBI:90510"/>
        <dbReference type="ChEBI" id="CHEBI:90511"/>
        <dbReference type="EC" id="3.1.1.n2"/>
    </reaction>
</comment>
<feature type="transmembrane region" description="Helical" evidence="7">
    <location>
        <begin position="99"/>
        <end position="121"/>
    </location>
</feature>
<dbReference type="EnsemblPlants" id="AUR62014551-RA">
    <property type="protein sequence ID" value="AUR62014551-RA:cds"/>
    <property type="gene ID" value="AUR62014551"/>
</dbReference>
<dbReference type="Gene3D" id="3.40.50.1820">
    <property type="entry name" value="alpha/beta hydrolase"/>
    <property type="match status" value="1"/>
</dbReference>
<evidence type="ECO:0000259" key="8">
    <source>
        <dbReference type="Pfam" id="PF20434"/>
    </source>
</evidence>
<reference evidence="9" key="2">
    <citation type="submission" date="2021-03" db="UniProtKB">
        <authorList>
            <consortium name="EnsemblPlants"/>
        </authorList>
    </citation>
    <scope>IDENTIFICATION</scope>
</reference>